<keyword evidence="1" id="KW-0812">Transmembrane</keyword>
<evidence type="ECO:0000256" key="1">
    <source>
        <dbReference type="SAM" id="Phobius"/>
    </source>
</evidence>
<sequence length="48" mass="5996">MFSFKEFECLLCIYFLVLYIIINYHKIVIYLCSAYLFIYLFIYSKINY</sequence>
<name>A0A6G0YED0_APHCR</name>
<evidence type="ECO:0000313" key="2">
    <source>
        <dbReference type="EMBL" id="KAF0754066.1"/>
    </source>
</evidence>
<dbReference type="AlphaFoldDB" id="A0A6G0YED0"/>
<keyword evidence="3" id="KW-1185">Reference proteome</keyword>
<comment type="caution">
    <text evidence="2">The sequence shown here is derived from an EMBL/GenBank/DDBJ whole genome shotgun (WGS) entry which is preliminary data.</text>
</comment>
<accession>A0A6G0YED0</accession>
<proteinExistence type="predicted"/>
<dbReference type="Proteomes" id="UP000478052">
    <property type="component" value="Unassembled WGS sequence"/>
</dbReference>
<organism evidence="2 3">
    <name type="scientific">Aphis craccivora</name>
    <name type="common">Cowpea aphid</name>
    <dbReference type="NCBI Taxonomy" id="307492"/>
    <lineage>
        <taxon>Eukaryota</taxon>
        <taxon>Metazoa</taxon>
        <taxon>Ecdysozoa</taxon>
        <taxon>Arthropoda</taxon>
        <taxon>Hexapoda</taxon>
        <taxon>Insecta</taxon>
        <taxon>Pterygota</taxon>
        <taxon>Neoptera</taxon>
        <taxon>Paraneoptera</taxon>
        <taxon>Hemiptera</taxon>
        <taxon>Sternorrhyncha</taxon>
        <taxon>Aphidomorpha</taxon>
        <taxon>Aphidoidea</taxon>
        <taxon>Aphididae</taxon>
        <taxon>Aphidini</taxon>
        <taxon>Aphis</taxon>
        <taxon>Aphis</taxon>
    </lineage>
</organism>
<protein>
    <submittedName>
        <fullName evidence="2">Uncharacterized protein</fullName>
    </submittedName>
</protein>
<feature type="transmembrane region" description="Helical" evidence="1">
    <location>
        <begin position="28"/>
        <end position="46"/>
    </location>
</feature>
<reference evidence="2 3" key="1">
    <citation type="submission" date="2019-08" db="EMBL/GenBank/DDBJ databases">
        <title>Whole genome of Aphis craccivora.</title>
        <authorList>
            <person name="Voronova N.V."/>
            <person name="Shulinski R.S."/>
            <person name="Bandarenka Y.V."/>
            <person name="Zhorov D.G."/>
            <person name="Warner D."/>
        </authorList>
    </citation>
    <scope>NUCLEOTIDE SEQUENCE [LARGE SCALE GENOMIC DNA]</scope>
    <source>
        <strain evidence="2">180601</strain>
        <tissue evidence="2">Whole Body</tissue>
    </source>
</reference>
<keyword evidence="1" id="KW-0472">Membrane</keyword>
<dbReference type="EMBL" id="VUJU01004532">
    <property type="protein sequence ID" value="KAF0754066.1"/>
    <property type="molecule type" value="Genomic_DNA"/>
</dbReference>
<feature type="transmembrane region" description="Helical" evidence="1">
    <location>
        <begin position="7"/>
        <end position="22"/>
    </location>
</feature>
<gene>
    <name evidence="2" type="ORF">FWK35_00021871</name>
</gene>
<evidence type="ECO:0000313" key="3">
    <source>
        <dbReference type="Proteomes" id="UP000478052"/>
    </source>
</evidence>
<keyword evidence="1" id="KW-1133">Transmembrane helix</keyword>